<name>K9VFN2_9CYAN</name>
<gene>
    <name evidence="1" type="ORF">Osc7112_1807</name>
</gene>
<dbReference type="AlphaFoldDB" id="K9VFN2"/>
<organism evidence="1 2">
    <name type="scientific">Phormidium nigroviride PCC 7112</name>
    <dbReference type="NCBI Taxonomy" id="179408"/>
    <lineage>
        <taxon>Bacteria</taxon>
        <taxon>Bacillati</taxon>
        <taxon>Cyanobacteriota</taxon>
        <taxon>Cyanophyceae</taxon>
        <taxon>Oscillatoriophycideae</taxon>
        <taxon>Oscillatoriales</taxon>
        <taxon>Oscillatoriaceae</taxon>
        <taxon>Phormidium</taxon>
    </lineage>
</organism>
<dbReference type="STRING" id="179408.Osc7112_1807"/>
<accession>K9VFN2</accession>
<sequence>MNPALARAAQMPGKLSSSAPVASRFEIRDFRLTPQINLGGLNFCLKFLGLHDCCEGFYPYLGAVRGSEKSFPTNNLWILPKKLIFTLNLKSQIYNLQLIDGGN</sequence>
<dbReference type="EMBL" id="CP003614">
    <property type="protein sequence ID" value="AFZ06297.1"/>
    <property type="molecule type" value="Genomic_DNA"/>
</dbReference>
<protein>
    <submittedName>
        <fullName evidence="1">Uncharacterized protein</fullName>
    </submittedName>
</protein>
<proteinExistence type="predicted"/>
<evidence type="ECO:0000313" key="2">
    <source>
        <dbReference type="Proteomes" id="UP000010478"/>
    </source>
</evidence>
<dbReference type="Proteomes" id="UP000010478">
    <property type="component" value="Chromosome"/>
</dbReference>
<dbReference type="KEGG" id="oni:Osc7112_1807"/>
<reference evidence="1 2" key="1">
    <citation type="submission" date="2012-05" db="EMBL/GenBank/DDBJ databases">
        <title>Finished chromosome of genome of Oscillatoria sp. PCC 7112.</title>
        <authorList>
            <consortium name="US DOE Joint Genome Institute"/>
            <person name="Gugger M."/>
            <person name="Coursin T."/>
            <person name="Rippka R."/>
            <person name="Tandeau De Marsac N."/>
            <person name="Huntemann M."/>
            <person name="Wei C.-L."/>
            <person name="Han J."/>
            <person name="Detter J.C."/>
            <person name="Han C."/>
            <person name="Tapia R."/>
            <person name="Davenport K."/>
            <person name="Daligault H."/>
            <person name="Erkkila T."/>
            <person name="Gu W."/>
            <person name="Munk A.C.C."/>
            <person name="Teshima H."/>
            <person name="Xu Y."/>
            <person name="Chain P."/>
            <person name="Chen A."/>
            <person name="Krypides N."/>
            <person name="Mavromatis K."/>
            <person name="Markowitz V."/>
            <person name="Szeto E."/>
            <person name="Ivanova N."/>
            <person name="Mikhailova N."/>
            <person name="Ovchinnikova G."/>
            <person name="Pagani I."/>
            <person name="Pati A."/>
            <person name="Goodwin L."/>
            <person name="Peters L."/>
            <person name="Pitluck S."/>
            <person name="Woyke T."/>
            <person name="Kerfeld C."/>
        </authorList>
    </citation>
    <scope>NUCLEOTIDE SEQUENCE [LARGE SCALE GENOMIC DNA]</scope>
    <source>
        <strain evidence="1 2">PCC 7112</strain>
    </source>
</reference>
<dbReference type="eggNOG" id="ENOG50346TF">
    <property type="taxonomic scope" value="Bacteria"/>
</dbReference>
<dbReference type="HOGENOM" id="CLU_2260933_0_0_3"/>
<keyword evidence="2" id="KW-1185">Reference proteome</keyword>
<evidence type="ECO:0000313" key="1">
    <source>
        <dbReference type="EMBL" id="AFZ06297.1"/>
    </source>
</evidence>